<evidence type="ECO:0000256" key="2">
    <source>
        <dbReference type="ARBA" id="ARBA00022737"/>
    </source>
</evidence>
<organism evidence="5 6">
    <name type="scientific">Lachancea meyersii CBS 8951</name>
    <dbReference type="NCBI Taxonomy" id="1266667"/>
    <lineage>
        <taxon>Eukaryota</taxon>
        <taxon>Fungi</taxon>
        <taxon>Dikarya</taxon>
        <taxon>Ascomycota</taxon>
        <taxon>Saccharomycotina</taxon>
        <taxon>Saccharomycetes</taxon>
        <taxon>Saccharomycetales</taxon>
        <taxon>Saccharomycetaceae</taxon>
        <taxon>Lachancea</taxon>
    </lineage>
</organism>
<keyword evidence="6" id="KW-1185">Reference proteome</keyword>
<dbReference type="SUPFAM" id="SSF74924">
    <property type="entry name" value="Cap-Gly domain"/>
    <property type="match status" value="1"/>
</dbReference>
<dbReference type="Gene3D" id="3.80.10.10">
    <property type="entry name" value="Ribonuclease Inhibitor"/>
    <property type="match status" value="2"/>
</dbReference>
<dbReference type="Gene3D" id="2.30.30.190">
    <property type="entry name" value="CAP Gly-rich-like domain"/>
    <property type="match status" value="1"/>
</dbReference>
<keyword evidence="3" id="KW-0143">Chaperone</keyword>
<dbReference type="SUPFAM" id="SSF54236">
    <property type="entry name" value="Ubiquitin-like"/>
    <property type="match status" value="1"/>
</dbReference>
<evidence type="ECO:0000256" key="3">
    <source>
        <dbReference type="ARBA" id="ARBA00023186"/>
    </source>
</evidence>
<dbReference type="Pfam" id="PF01302">
    <property type="entry name" value="CAP_GLY"/>
    <property type="match status" value="1"/>
</dbReference>
<reference evidence="6" key="1">
    <citation type="submission" date="2016-03" db="EMBL/GenBank/DDBJ databases">
        <authorList>
            <person name="Devillers Hugo."/>
        </authorList>
    </citation>
    <scope>NUCLEOTIDE SEQUENCE [LARGE SCALE GENOMIC DNA]</scope>
</reference>
<proteinExistence type="predicted"/>
<dbReference type="InterPro" id="IPR029071">
    <property type="entry name" value="Ubiquitin-like_domsf"/>
</dbReference>
<dbReference type="Pfam" id="PF00560">
    <property type="entry name" value="LRR_1"/>
    <property type="match status" value="1"/>
</dbReference>
<dbReference type="SMART" id="SM01052">
    <property type="entry name" value="CAP_GLY"/>
    <property type="match status" value="1"/>
</dbReference>
<dbReference type="InterPro" id="IPR001611">
    <property type="entry name" value="Leu-rich_rpt"/>
</dbReference>
<dbReference type="OrthoDB" id="5273213at2759"/>
<dbReference type="PANTHER" id="PTHR48051:SF1">
    <property type="entry name" value="RAS SUPPRESSOR PROTEIN 1"/>
    <property type="match status" value="1"/>
</dbReference>
<keyword evidence="2" id="KW-0677">Repeat</keyword>
<evidence type="ECO:0000259" key="4">
    <source>
        <dbReference type="PROSITE" id="PS50245"/>
    </source>
</evidence>
<keyword evidence="1" id="KW-0433">Leucine-rich repeat</keyword>
<evidence type="ECO:0000313" key="6">
    <source>
        <dbReference type="Proteomes" id="UP000191144"/>
    </source>
</evidence>
<dbReference type="InterPro" id="IPR050216">
    <property type="entry name" value="LRR_domain-containing"/>
</dbReference>
<dbReference type="GO" id="GO:0005737">
    <property type="term" value="C:cytoplasm"/>
    <property type="evidence" value="ECO:0007669"/>
    <property type="project" value="TreeGrafter"/>
</dbReference>
<dbReference type="InterPro" id="IPR000938">
    <property type="entry name" value="CAP-Gly_domain"/>
</dbReference>
<evidence type="ECO:0000256" key="1">
    <source>
        <dbReference type="ARBA" id="ARBA00022614"/>
    </source>
</evidence>
<dbReference type="PROSITE" id="PS00845">
    <property type="entry name" value="CAP_GLY_1"/>
    <property type="match status" value="1"/>
</dbReference>
<sequence>MELKLGDRLCIDRQFCTVRYIGKVPQWNDLTACGLEWDDEARGKHSGTVGGVKYFETESPNGGSLVKESKVMRASVDRKSFSEALSLVYLSELQANPAVYFGCKKVEMLGLDTLSTKNQDIEHLKVVNLSNRGITQAGEERELDGTTGKLKNLKDLDLSFNLFTDFTEVLNIVRGIPSLRTLNISGNRFSAFNPGVEKISSVEELIANNCEMAGVPVEKLCSLFPKLKKLSLNEVRGFDIERVEGLSSKLTELSIAQNGLQSLPANILASSIEKLNLSSNPISELLLDERTTIKELNLSHCGFKSWKMVDDLCEKLPSLKNLKITHNPIMRQDKDDHAIDASLQVIGRMRGLEWLNGTSIDEKERSDAELYVMALVAKGQALIDENGQQWQYLIKKHGMVRRSSKAPNSIPGVEVVVLDVILEKNKVQEVSVLPCYSARYLKSIISKIVSMSIFDFELNYTSKDDGIIHEFNFEFSPIGICNLKDHDIIHVVKTNG</sequence>
<dbReference type="PROSITE" id="PS50245">
    <property type="entry name" value="CAP_GLY_2"/>
    <property type="match status" value="1"/>
</dbReference>
<dbReference type="AlphaFoldDB" id="A0A1G4JUL3"/>
<dbReference type="SUPFAM" id="SSF52047">
    <property type="entry name" value="RNI-like"/>
    <property type="match status" value="1"/>
</dbReference>
<evidence type="ECO:0000313" key="5">
    <source>
        <dbReference type="EMBL" id="SCU94653.1"/>
    </source>
</evidence>
<gene>
    <name evidence="5" type="ORF">LAME_0F08438G</name>
</gene>
<dbReference type="PANTHER" id="PTHR48051">
    <property type="match status" value="1"/>
</dbReference>
<dbReference type="InterPro" id="IPR036859">
    <property type="entry name" value="CAP-Gly_dom_sf"/>
</dbReference>
<dbReference type="EMBL" id="LT598477">
    <property type="protein sequence ID" value="SCU94653.1"/>
    <property type="molecule type" value="Genomic_DNA"/>
</dbReference>
<name>A0A1G4JUL3_9SACH</name>
<dbReference type="Proteomes" id="UP000191144">
    <property type="component" value="Chromosome F"/>
</dbReference>
<dbReference type="InterPro" id="IPR032675">
    <property type="entry name" value="LRR_dom_sf"/>
</dbReference>
<accession>A0A1G4JUL3</accession>
<feature type="domain" description="CAP-Gly" evidence="4">
    <location>
        <begin position="33"/>
        <end position="67"/>
    </location>
</feature>
<protein>
    <submittedName>
        <fullName evidence="5">LAME_0F08438g1_1</fullName>
    </submittedName>
</protein>